<comment type="function">
    <text evidence="12">Structural component of the gap junctions.</text>
</comment>
<keyword evidence="8 12" id="KW-1133">Transmembrane helix</keyword>
<evidence type="ECO:0000256" key="3">
    <source>
        <dbReference type="ARBA" id="ARBA00022448"/>
    </source>
</evidence>
<feature type="transmembrane region" description="Helical" evidence="12">
    <location>
        <begin position="152"/>
        <end position="175"/>
    </location>
</feature>
<dbReference type="Pfam" id="PF00876">
    <property type="entry name" value="Innexin"/>
    <property type="match status" value="2"/>
</dbReference>
<keyword evidence="14" id="KW-1185">Reference proteome</keyword>
<feature type="transmembrane region" description="Helical" evidence="12">
    <location>
        <begin position="70"/>
        <end position="91"/>
    </location>
</feature>
<evidence type="ECO:0000256" key="6">
    <source>
        <dbReference type="ARBA" id="ARBA00022868"/>
    </source>
</evidence>
<accession>A0A2G9TWQ6</accession>
<comment type="similarity">
    <text evidence="12">Belongs to the pannexin family.</text>
</comment>
<evidence type="ECO:0000256" key="12">
    <source>
        <dbReference type="RuleBase" id="RU010713"/>
    </source>
</evidence>
<keyword evidence="3 12" id="KW-0813">Transport</keyword>
<dbReference type="AlphaFoldDB" id="A0A2G9TWQ6"/>
<protein>
    <recommendedName>
        <fullName evidence="12">Innexin</fullName>
    </recommendedName>
</protein>
<keyword evidence="4" id="KW-1003">Cell membrane</keyword>
<sequence length="254" mass="29879">YVGQPIQCWIPAQFTGAWEQYSENYCFVQNTYFVRPDSYIPDSVIDRENAEIEGLTQCVHRGMYLNSLYLFVKVLYLLQVLAQFFILNSFLTTSYTMWGFGILNDLMHGREWEESGHFPRVTMCDFEVRVLGNKHRHSVQCVLMINMFNEKVYLFIWFWLFGVLIYNIINFMYWCTLLLSEERRKNFVGSYLKLLGLVNDEEISSQRALTKFVQRSLRADGVFILHLISKNAGDIITTDIIATLWGKFLEDEAK</sequence>
<evidence type="ECO:0000256" key="4">
    <source>
        <dbReference type="ARBA" id="ARBA00022475"/>
    </source>
</evidence>
<keyword evidence="11 12" id="KW-0407">Ion channel</keyword>
<evidence type="ECO:0000313" key="13">
    <source>
        <dbReference type="EMBL" id="PIO62404.1"/>
    </source>
</evidence>
<reference evidence="13 14" key="1">
    <citation type="submission" date="2015-09" db="EMBL/GenBank/DDBJ databases">
        <title>Draft genome of the parasitic nematode Teladorsagia circumcincta isolate WARC Sus (inbred).</title>
        <authorList>
            <person name="Mitreva M."/>
        </authorList>
    </citation>
    <scope>NUCLEOTIDE SEQUENCE [LARGE SCALE GENOMIC DNA]</scope>
    <source>
        <strain evidence="13 14">S</strain>
    </source>
</reference>
<keyword evidence="10 12" id="KW-0472">Membrane</keyword>
<dbReference type="GO" id="GO:0005921">
    <property type="term" value="C:gap junction"/>
    <property type="evidence" value="ECO:0007669"/>
    <property type="project" value="UniProtKB-SubCell"/>
</dbReference>
<evidence type="ECO:0000256" key="2">
    <source>
        <dbReference type="ARBA" id="ARBA00004651"/>
    </source>
</evidence>
<evidence type="ECO:0000256" key="5">
    <source>
        <dbReference type="ARBA" id="ARBA00022692"/>
    </source>
</evidence>
<keyword evidence="6" id="KW-0303">Gap junction</keyword>
<dbReference type="InterPro" id="IPR000990">
    <property type="entry name" value="Innexin"/>
</dbReference>
<evidence type="ECO:0000256" key="8">
    <source>
        <dbReference type="ARBA" id="ARBA00022989"/>
    </source>
</evidence>
<dbReference type="PANTHER" id="PTHR11893">
    <property type="entry name" value="INNEXIN"/>
    <property type="match status" value="1"/>
</dbReference>
<dbReference type="OrthoDB" id="5867527at2759"/>
<evidence type="ECO:0000256" key="1">
    <source>
        <dbReference type="ARBA" id="ARBA00004610"/>
    </source>
</evidence>
<evidence type="ECO:0000256" key="11">
    <source>
        <dbReference type="ARBA" id="ARBA00023303"/>
    </source>
</evidence>
<keyword evidence="5 12" id="KW-0812">Transmembrane</keyword>
<name>A0A2G9TWQ6_TELCI</name>
<evidence type="ECO:0000256" key="10">
    <source>
        <dbReference type="ARBA" id="ARBA00023136"/>
    </source>
</evidence>
<dbReference type="Proteomes" id="UP000230423">
    <property type="component" value="Unassembled WGS sequence"/>
</dbReference>
<comment type="subcellular location">
    <subcellularLocation>
        <location evidence="1">Cell junction</location>
        <location evidence="1">Gap junction</location>
    </subcellularLocation>
    <subcellularLocation>
        <location evidence="2 12">Cell membrane</location>
        <topology evidence="2 12">Multi-pass membrane protein</topology>
    </subcellularLocation>
</comment>
<feature type="non-terminal residue" evidence="13">
    <location>
        <position position="254"/>
    </location>
</feature>
<dbReference type="GO" id="GO:0005886">
    <property type="term" value="C:plasma membrane"/>
    <property type="evidence" value="ECO:0007669"/>
    <property type="project" value="UniProtKB-SubCell"/>
</dbReference>
<gene>
    <name evidence="12" type="primary">inx</name>
    <name evidence="13" type="ORF">TELCIR_16035</name>
</gene>
<feature type="non-terminal residue" evidence="13">
    <location>
        <position position="1"/>
    </location>
</feature>
<dbReference type="PANTHER" id="PTHR11893:SF45">
    <property type="entry name" value="INNEXIN"/>
    <property type="match status" value="1"/>
</dbReference>
<comment type="caution">
    <text evidence="12">Lacks conserved residue(s) required for the propagation of feature annotation.</text>
</comment>
<dbReference type="GO" id="GO:0005243">
    <property type="term" value="F:gap junction channel activity"/>
    <property type="evidence" value="ECO:0007669"/>
    <property type="project" value="TreeGrafter"/>
</dbReference>
<keyword evidence="7" id="KW-0965">Cell junction</keyword>
<organism evidence="13 14">
    <name type="scientific">Teladorsagia circumcincta</name>
    <name type="common">Brown stomach worm</name>
    <name type="synonym">Ostertagia circumcincta</name>
    <dbReference type="NCBI Taxonomy" id="45464"/>
    <lineage>
        <taxon>Eukaryota</taxon>
        <taxon>Metazoa</taxon>
        <taxon>Ecdysozoa</taxon>
        <taxon>Nematoda</taxon>
        <taxon>Chromadorea</taxon>
        <taxon>Rhabditida</taxon>
        <taxon>Rhabditina</taxon>
        <taxon>Rhabditomorpha</taxon>
        <taxon>Strongyloidea</taxon>
        <taxon>Trichostrongylidae</taxon>
        <taxon>Teladorsagia</taxon>
    </lineage>
</organism>
<keyword evidence="9 12" id="KW-0406">Ion transport</keyword>
<evidence type="ECO:0000256" key="9">
    <source>
        <dbReference type="ARBA" id="ARBA00023065"/>
    </source>
</evidence>
<evidence type="ECO:0000256" key="7">
    <source>
        <dbReference type="ARBA" id="ARBA00022949"/>
    </source>
</evidence>
<dbReference type="GO" id="GO:0034220">
    <property type="term" value="P:monoatomic ion transmembrane transport"/>
    <property type="evidence" value="ECO:0007669"/>
    <property type="project" value="UniProtKB-KW"/>
</dbReference>
<proteinExistence type="inferred from homology"/>
<evidence type="ECO:0000313" key="14">
    <source>
        <dbReference type="Proteomes" id="UP000230423"/>
    </source>
</evidence>
<dbReference type="EMBL" id="KZ352157">
    <property type="protein sequence ID" value="PIO62404.1"/>
    <property type="molecule type" value="Genomic_DNA"/>
</dbReference>
<dbReference type="PROSITE" id="PS51013">
    <property type="entry name" value="PANNEXIN"/>
    <property type="match status" value="1"/>
</dbReference>